<reference evidence="2" key="1">
    <citation type="journal article" date="2021" name="Nat. Commun.">
        <title>Genetic determinants of endophytism in the Arabidopsis root mycobiome.</title>
        <authorList>
            <person name="Mesny F."/>
            <person name="Miyauchi S."/>
            <person name="Thiergart T."/>
            <person name="Pickel B."/>
            <person name="Atanasova L."/>
            <person name="Karlsson M."/>
            <person name="Huettel B."/>
            <person name="Barry K.W."/>
            <person name="Haridas S."/>
            <person name="Chen C."/>
            <person name="Bauer D."/>
            <person name="Andreopoulos W."/>
            <person name="Pangilinan J."/>
            <person name="LaButti K."/>
            <person name="Riley R."/>
            <person name="Lipzen A."/>
            <person name="Clum A."/>
            <person name="Drula E."/>
            <person name="Henrissat B."/>
            <person name="Kohler A."/>
            <person name="Grigoriev I.V."/>
            <person name="Martin F.M."/>
            <person name="Hacquard S."/>
        </authorList>
    </citation>
    <scope>NUCLEOTIDE SEQUENCE</scope>
    <source>
        <strain evidence="2">MPI-CAGE-CH-0235</strain>
    </source>
</reference>
<dbReference type="EMBL" id="JAGPNK010000006">
    <property type="protein sequence ID" value="KAH7319881.1"/>
    <property type="molecule type" value="Genomic_DNA"/>
</dbReference>
<dbReference type="InterPro" id="IPR016181">
    <property type="entry name" value="Acyl_CoA_acyltransferase"/>
</dbReference>
<evidence type="ECO:0000259" key="1">
    <source>
        <dbReference type="Pfam" id="PF22998"/>
    </source>
</evidence>
<feature type="domain" description="LYC1 C-terminal" evidence="1">
    <location>
        <begin position="158"/>
        <end position="371"/>
    </location>
</feature>
<dbReference type="AlphaFoldDB" id="A0A8K0WRT7"/>
<gene>
    <name evidence="2" type="ORF">B0I35DRAFT_222531</name>
</gene>
<dbReference type="Proteomes" id="UP000813444">
    <property type="component" value="Unassembled WGS sequence"/>
</dbReference>
<protein>
    <recommendedName>
        <fullName evidence="1">LYC1 C-terminal domain-containing protein</fullName>
    </recommendedName>
</protein>
<dbReference type="Pfam" id="PF22998">
    <property type="entry name" value="GNAT_LYC1-like"/>
    <property type="match status" value="1"/>
</dbReference>
<dbReference type="InterPro" id="IPR055100">
    <property type="entry name" value="GNAT_LYC1-like"/>
</dbReference>
<evidence type="ECO:0000313" key="2">
    <source>
        <dbReference type="EMBL" id="KAH7319881.1"/>
    </source>
</evidence>
<keyword evidence="3" id="KW-1185">Reference proteome</keyword>
<comment type="caution">
    <text evidence="2">The sequence shown here is derived from an EMBL/GenBank/DDBJ whole genome shotgun (WGS) entry which is preliminary data.</text>
</comment>
<name>A0A8K0WRT7_9HYPO</name>
<sequence length="371" mass="41622">MTNLILAHPTQAEAERTWVATHPLWGGSLSVQNYLKREEDGFKFPLARDGGLVPWILTDGTVETNRPVLSSCETLRKRALIRTKDGVVKEGWVYGVASVFTLPEYRGKGYASTLLSLLGREIPKRKEEGGDVMFSVLFSDIGKTFYAKLGWAPFESNHIEMPVRNPRSETADGTSPISLDDVPGLAALDEKLLRAKFIAAEGSQAKTRVAILPDADTMLWHMYREDFMCQHTLSRKAVVRGAMYAPPSRAGGRVWALWTRGLYGGAAAPEKNTLYILRLAIEDEDGMSDEELGEALRQIFEAAQKEAQDWLCAKIEMWNPNERIRGLLEGVAEFGAKFVVREKDEISSLRWFGEGSEENVEWVSNEKYVWC</sequence>
<accession>A0A8K0WRT7</accession>
<dbReference type="InterPro" id="IPR053013">
    <property type="entry name" value="LAT"/>
</dbReference>
<evidence type="ECO:0000313" key="3">
    <source>
        <dbReference type="Proteomes" id="UP000813444"/>
    </source>
</evidence>
<organism evidence="2 3">
    <name type="scientific">Stachybotrys elegans</name>
    <dbReference type="NCBI Taxonomy" id="80388"/>
    <lineage>
        <taxon>Eukaryota</taxon>
        <taxon>Fungi</taxon>
        <taxon>Dikarya</taxon>
        <taxon>Ascomycota</taxon>
        <taxon>Pezizomycotina</taxon>
        <taxon>Sordariomycetes</taxon>
        <taxon>Hypocreomycetidae</taxon>
        <taxon>Hypocreales</taxon>
        <taxon>Stachybotryaceae</taxon>
        <taxon>Stachybotrys</taxon>
    </lineage>
</organism>
<dbReference type="PANTHER" id="PTHR34815:SF4">
    <property type="entry name" value="N-ACETYLTRANSFERASE DOMAIN-CONTAINING PROTEIN"/>
    <property type="match status" value="1"/>
</dbReference>
<dbReference type="OrthoDB" id="2020070at2759"/>
<dbReference type="Gene3D" id="3.40.630.30">
    <property type="match status" value="1"/>
</dbReference>
<proteinExistence type="predicted"/>
<dbReference type="SUPFAM" id="SSF55729">
    <property type="entry name" value="Acyl-CoA N-acyltransferases (Nat)"/>
    <property type="match status" value="1"/>
</dbReference>
<dbReference type="PANTHER" id="PTHR34815">
    <property type="entry name" value="LYSINE ACETYLTRANSFERASE"/>
    <property type="match status" value="1"/>
</dbReference>